<feature type="domain" description="DUF6604" evidence="1">
    <location>
        <begin position="12"/>
        <end position="267"/>
    </location>
</feature>
<dbReference type="InterPro" id="IPR046539">
    <property type="entry name" value="DUF6604"/>
</dbReference>
<dbReference type="PANTHER" id="PTHR38795:SF1">
    <property type="entry name" value="DUF6604 DOMAIN-CONTAINING PROTEIN"/>
    <property type="match status" value="1"/>
</dbReference>
<evidence type="ECO:0000313" key="3">
    <source>
        <dbReference type="Proteomes" id="UP000754883"/>
    </source>
</evidence>
<dbReference type="OrthoDB" id="5238236at2759"/>
<reference evidence="2" key="1">
    <citation type="submission" date="2021-10" db="EMBL/GenBank/DDBJ databases">
        <authorList>
            <person name="Piombo E."/>
        </authorList>
    </citation>
    <scope>NUCLEOTIDE SEQUENCE</scope>
</reference>
<protein>
    <recommendedName>
        <fullName evidence="1">DUF6604 domain-containing protein</fullName>
    </recommendedName>
</protein>
<comment type="caution">
    <text evidence="2">The sequence shown here is derived from an EMBL/GenBank/DDBJ whole genome shotgun (WGS) entry which is preliminary data.</text>
</comment>
<dbReference type="AlphaFoldDB" id="A0A9N9U2I1"/>
<dbReference type="PANTHER" id="PTHR38795">
    <property type="entry name" value="DUF6604 DOMAIN-CONTAINING PROTEIN"/>
    <property type="match status" value="1"/>
</dbReference>
<accession>A0A9N9U2I1</accession>
<name>A0A9N9U2I1_9HYPO</name>
<keyword evidence="3" id="KW-1185">Reference proteome</keyword>
<dbReference type="Proteomes" id="UP000754883">
    <property type="component" value="Unassembled WGS sequence"/>
</dbReference>
<organism evidence="2 3">
    <name type="scientific">Clonostachys byssicola</name>
    <dbReference type="NCBI Taxonomy" id="160290"/>
    <lineage>
        <taxon>Eukaryota</taxon>
        <taxon>Fungi</taxon>
        <taxon>Dikarya</taxon>
        <taxon>Ascomycota</taxon>
        <taxon>Pezizomycotina</taxon>
        <taxon>Sordariomycetes</taxon>
        <taxon>Hypocreomycetidae</taxon>
        <taxon>Hypocreales</taxon>
        <taxon>Bionectriaceae</taxon>
        <taxon>Clonostachys</taxon>
    </lineage>
</organism>
<dbReference type="EMBL" id="CABFNO020001253">
    <property type="protein sequence ID" value="CAG9974940.1"/>
    <property type="molecule type" value="Genomic_DNA"/>
</dbReference>
<proteinExistence type="predicted"/>
<gene>
    <name evidence="2" type="ORF">CBYS24578_00016619</name>
</gene>
<dbReference type="Pfam" id="PF20253">
    <property type="entry name" value="DUF6604"/>
    <property type="match status" value="1"/>
</dbReference>
<sequence length="809" mass="91243">MLPTPLLSVYEEYKKDTNSVAAWLASTARAAGCPLSLLTDCPAASGRLKGKERKQAKLKLSQASNKYIIPISKFVPLAEYVTSRKDPAISVPACVISSIERAISARAGFTTQLSHQEEPLDTEKNERHAHFVTVLKRTRNILRSKETMTPSPTPAFCSTSEKDITDTANINRFASLEINQLSEEVTDMMAKERPEPAVNDPNVYEAEQPKTFRDACDIAFMLSKDLFNIRLEITSSWGHFVDGEWDVSAAALASNTALDLARFIIHQAEPVFEPHHGIVKFFAMFNHKSAEWMSRFSPDVEGLRQQFYTCATGALNACLSFVHNKRMKGFPPSLSNYDPTVSRDNMSDEKMIDDEFAFLENLFVSSMNINSDAKGFPVLDEFTREVARVLESEQMSFFLLFAGQVFLDISLHIRKDALKAFDKMQQELSSIESTLDSYLTTTNQASKEATKIIHDIRYVLGFIKEDQSFGDVDGAARKNNMEPPLPNERHRLYKLSPVLCGFTTFHFRARVYEFSTRPSAIAVIQDVAHLYEALYSEDVLDSDWQDLTEMEIRLGLGAIFNSQSDFERPSGTKGIFKSLALQKGASVSALKRMMNLSNGSMQVSFPRRTKRTIGSQTPLSVFFMDRYVRDSGRADMRPEDVERLLSLRKFEFLFRGDDGHEYSIVTRNAAQAEVAKTVLKPAKPAKLFPHELANKLGQDLNKESVMFAFPFLVVENLCQEFLRDLSTSPSLLAMQQANSMRFGLPDSPECIVLFILLCNLHGLPIKEEVYKIAADLFRSKLSTCWGRAGHNKMAETWQLDMTFCRFELS</sequence>
<evidence type="ECO:0000313" key="2">
    <source>
        <dbReference type="EMBL" id="CAG9974940.1"/>
    </source>
</evidence>
<evidence type="ECO:0000259" key="1">
    <source>
        <dbReference type="Pfam" id="PF20253"/>
    </source>
</evidence>